<dbReference type="AlphaFoldDB" id="A0A6H5IJS8"/>
<gene>
    <name evidence="2" type="ORF">TBRA_LOCUS9226</name>
</gene>
<name>A0A6H5IJS8_9HYME</name>
<proteinExistence type="predicted"/>
<protein>
    <submittedName>
        <fullName evidence="2">Uncharacterized protein</fullName>
    </submittedName>
</protein>
<dbReference type="EMBL" id="CADCXV010000852">
    <property type="protein sequence ID" value="CAB0037396.1"/>
    <property type="molecule type" value="Genomic_DNA"/>
</dbReference>
<evidence type="ECO:0000256" key="1">
    <source>
        <dbReference type="SAM" id="MobiDB-lite"/>
    </source>
</evidence>
<dbReference type="Proteomes" id="UP000479190">
    <property type="component" value="Unassembled WGS sequence"/>
</dbReference>
<accession>A0A6H5IJS8</accession>
<evidence type="ECO:0000313" key="2">
    <source>
        <dbReference type="EMBL" id="CAB0037396.1"/>
    </source>
</evidence>
<sequence>MSISRDEFYNNWLTLGRIIQATHPVHLGATADLLAAADQRRSTALPRHRRRAAHGEGPEHRAALLRRQQAPRLVGLFVGPGQCRPIVQSHRV</sequence>
<keyword evidence="3" id="KW-1185">Reference proteome</keyword>
<evidence type="ECO:0000313" key="3">
    <source>
        <dbReference type="Proteomes" id="UP000479190"/>
    </source>
</evidence>
<feature type="region of interest" description="Disordered" evidence="1">
    <location>
        <begin position="39"/>
        <end position="62"/>
    </location>
</feature>
<organism evidence="2 3">
    <name type="scientific">Trichogramma brassicae</name>
    <dbReference type="NCBI Taxonomy" id="86971"/>
    <lineage>
        <taxon>Eukaryota</taxon>
        <taxon>Metazoa</taxon>
        <taxon>Ecdysozoa</taxon>
        <taxon>Arthropoda</taxon>
        <taxon>Hexapoda</taxon>
        <taxon>Insecta</taxon>
        <taxon>Pterygota</taxon>
        <taxon>Neoptera</taxon>
        <taxon>Endopterygota</taxon>
        <taxon>Hymenoptera</taxon>
        <taxon>Apocrita</taxon>
        <taxon>Proctotrupomorpha</taxon>
        <taxon>Chalcidoidea</taxon>
        <taxon>Trichogrammatidae</taxon>
        <taxon>Trichogramma</taxon>
    </lineage>
</organism>
<reference evidence="2 3" key="1">
    <citation type="submission" date="2020-02" db="EMBL/GenBank/DDBJ databases">
        <authorList>
            <person name="Ferguson B K."/>
        </authorList>
    </citation>
    <scope>NUCLEOTIDE SEQUENCE [LARGE SCALE GENOMIC DNA]</scope>
</reference>
<feature type="compositionally biased region" description="Basic and acidic residues" evidence="1">
    <location>
        <begin position="53"/>
        <end position="62"/>
    </location>
</feature>